<evidence type="ECO:0000313" key="7">
    <source>
        <dbReference type="EMBL" id="AGA78067.1"/>
    </source>
</evidence>
<dbReference type="PROSITE" id="PS51007">
    <property type="entry name" value="CYTC"/>
    <property type="match status" value="2"/>
</dbReference>
<dbReference type="PATRIC" id="fig|926556.3.peg.1924"/>
<dbReference type="InterPro" id="IPR036909">
    <property type="entry name" value="Cyt_c-like_dom_sf"/>
</dbReference>
<reference evidence="8" key="1">
    <citation type="submission" date="2012-02" db="EMBL/GenBank/DDBJ databases">
        <title>The complete genome of Echinicola vietnamensis DSM 17526.</title>
        <authorList>
            <person name="Lucas S."/>
            <person name="Copeland A."/>
            <person name="Lapidus A."/>
            <person name="Glavina del Rio T."/>
            <person name="Dalin E."/>
            <person name="Tice H."/>
            <person name="Bruce D."/>
            <person name="Goodwin L."/>
            <person name="Pitluck S."/>
            <person name="Peters L."/>
            <person name="Ovchinnikova G."/>
            <person name="Teshima H."/>
            <person name="Kyrpides N."/>
            <person name="Mavromatis K."/>
            <person name="Ivanova N."/>
            <person name="Brettin T."/>
            <person name="Detter J.C."/>
            <person name="Han C."/>
            <person name="Larimer F."/>
            <person name="Land M."/>
            <person name="Hauser L."/>
            <person name="Markowitz V."/>
            <person name="Cheng J.-F."/>
            <person name="Hugenholtz P."/>
            <person name="Woyke T."/>
            <person name="Wu D."/>
            <person name="Brambilla E."/>
            <person name="Klenk H.-P."/>
            <person name="Eisen J.A."/>
        </authorList>
    </citation>
    <scope>NUCLEOTIDE SEQUENCE [LARGE SCALE GENOMIC DNA]</scope>
    <source>
        <strain evidence="8">DSM 17526 / LMG 23754 / KMM 6221</strain>
    </source>
</reference>
<dbReference type="OrthoDB" id="9809720at2"/>
<dbReference type="PANTHER" id="PTHR35008">
    <property type="entry name" value="BLL4482 PROTEIN-RELATED"/>
    <property type="match status" value="1"/>
</dbReference>
<keyword evidence="1 4" id="KW-0349">Heme</keyword>
<dbReference type="GO" id="GO:0020037">
    <property type="term" value="F:heme binding"/>
    <property type="evidence" value="ECO:0007669"/>
    <property type="project" value="InterPro"/>
</dbReference>
<evidence type="ECO:0000256" key="3">
    <source>
        <dbReference type="ARBA" id="ARBA00023004"/>
    </source>
</evidence>
<organism evidence="7 8">
    <name type="scientific">Echinicola vietnamensis (strain DSM 17526 / LMG 23754 / KMM 6221)</name>
    <dbReference type="NCBI Taxonomy" id="926556"/>
    <lineage>
        <taxon>Bacteria</taxon>
        <taxon>Pseudomonadati</taxon>
        <taxon>Bacteroidota</taxon>
        <taxon>Cytophagia</taxon>
        <taxon>Cytophagales</taxon>
        <taxon>Cyclobacteriaceae</taxon>
        <taxon>Echinicola</taxon>
    </lineage>
</organism>
<dbReference type="GO" id="GO:0009055">
    <property type="term" value="F:electron transfer activity"/>
    <property type="evidence" value="ECO:0007669"/>
    <property type="project" value="InterPro"/>
</dbReference>
<evidence type="ECO:0000259" key="6">
    <source>
        <dbReference type="PROSITE" id="PS51007"/>
    </source>
</evidence>
<keyword evidence="5" id="KW-0812">Transmembrane</keyword>
<gene>
    <name evidence="7" type="ordered locus">Echvi_1808</name>
</gene>
<dbReference type="PANTHER" id="PTHR35008:SF8">
    <property type="entry name" value="ALCOHOL DEHYDROGENASE CYTOCHROME C SUBUNIT"/>
    <property type="match status" value="1"/>
</dbReference>
<evidence type="ECO:0000256" key="5">
    <source>
        <dbReference type="SAM" id="Phobius"/>
    </source>
</evidence>
<accession>L0FXQ7</accession>
<dbReference type="Gene3D" id="1.10.760.10">
    <property type="entry name" value="Cytochrome c-like domain"/>
    <property type="match status" value="2"/>
</dbReference>
<protein>
    <submittedName>
        <fullName evidence="7">Cytochrome c</fullName>
    </submittedName>
</protein>
<dbReference type="InterPro" id="IPR051459">
    <property type="entry name" value="Cytochrome_c-type_DH"/>
</dbReference>
<dbReference type="GO" id="GO:0046872">
    <property type="term" value="F:metal ion binding"/>
    <property type="evidence" value="ECO:0007669"/>
    <property type="project" value="UniProtKB-KW"/>
</dbReference>
<feature type="transmembrane region" description="Helical" evidence="5">
    <location>
        <begin position="7"/>
        <end position="26"/>
    </location>
</feature>
<dbReference type="eggNOG" id="COG2010">
    <property type="taxonomic scope" value="Bacteria"/>
</dbReference>
<dbReference type="RefSeq" id="WP_015265629.1">
    <property type="nucleotide sequence ID" value="NC_019904.1"/>
</dbReference>
<name>L0FXQ7_ECHVK</name>
<sequence length="330" mass="36525">MKKLAKIILYGTAIFIAILIIAGIYMKTVLPNVGDPEELEIEGSTEQIARGEYLANHVMLCMDCHSDRNYSLFSGPPHPGTKGLGGDRFDRSMGLPGVFVSPNITPEGIGNWTDGELYRLITTGVKKNGEPIFPVMPYQSYGKLDPEDIKAVIAYIRTLAPQKSNIPPREIDFPVNFIIRTMPSKATPTTRPNKEDVIAYGEYLVTAAACGECHTKFEKGKFVGPYLGGGRAFPSPNGNIVRSSNLTFHSTGLGNKSKEDFVRQFKQYSPELYTPTKVGEGEFQTIMPWTMYAGMDTTDLASIYEYLRSLEPINNPIEKVTFAKINSNTE</sequence>
<dbReference type="STRING" id="926556.Echvi_1808"/>
<dbReference type="Proteomes" id="UP000010796">
    <property type="component" value="Chromosome"/>
</dbReference>
<dbReference type="AlphaFoldDB" id="L0FXQ7"/>
<feature type="domain" description="Cytochrome c" evidence="6">
    <location>
        <begin position="46"/>
        <end position="160"/>
    </location>
</feature>
<dbReference type="EMBL" id="CP003346">
    <property type="protein sequence ID" value="AGA78067.1"/>
    <property type="molecule type" value="Genomic_DNA"/>
</dbReference>
<evidence type="ECO:0000256" key="1">
    <source>
        <dbReference type="ARBA" id="ARBA00022617"/>
    </source>
</evidence>
<feature type="domain" description="Cytochrome c" evidence="6">
    <location>
        <begin position="196"/>
        <end position="311"/>
    </location>
</feature>
<evidence type="ECO:0000313" key="8">
    <source>
        <dbReference type="Proteomes" id="UP000010796"/>
    </source>
</evidence>
<evidence type="ECO:0000256" key="2">
    <source>
        <dbReference type="ARBA" id="ARBA00022723"/>
    </source>
</evidence>
<evidence type="ECO:0000256" key="4">
    <source>
        <dbReference type="PROSITE-ProRule" id="PRU00433"/>
    </source>
</evidence>
<dbReference type="SUPFAM" id="SSF46626">
    <property type="entry name" value="Cytochrome c"/>
    <property type="match status" value="2"/>
</dbReference>
<keyword evidence="5" id="KW-0472">Membrane</keyword>
<proteinExistence type="predicted"/>
<keyword evidence="2 4" id="KW-0479">Metal-binding</keyword>
<keyword evidence="3 4" id="KW-0408">Iron</keyword>
<dbReference type="KEGG" id="evi:Echvi_1808"/>
<keyword evidence="8" id="KW-1185">Reference proteome</keyword>
<keyword evidence="5" id="KW-1133">Transmembrane helix</keyword>
<dbReference type="HOGENOM" id="CLU_028594_2_0_10"/>
<dbReference type="InterPro" id="IPR009056">
    <property type="entry name" value="Cyt_c-like_dom"/>
</dbReference>